<dbReference type="GO" id="GO:0008270">
    <property type="term" value="F:zinc ion binding"/>
    <property type="evidence" value="ECO:0007669"/>
    <property type="project" value="InterPro"/>
</dbReference>
<dbReference type="SUPFAM" id="SSF57701">
    <property type="entry name" value="Zn2/Cys6 DNA-binding domain"/>
    <property type="match status" value="1"/>
</dbReference>
<evidence type="ECO:0000256" key="1">
    <source>
        <dbReference type="ARBA" id="ARBA00023015"/>
    </source>
</evidence>
<dbReference type="AlphaFoldDB" id="A0A5N6FCY0"/>
<dbReference type="InterPro" id="IPR001138">
    <property type="entry name" value="Zn2Cys6_DnaBD"/>
</dbReference>
<keyword evidence="1" id="KW-0805">Transcription regulation</keyword>
<feature type="domain" description="Zn(2)-C6 fungal-type" evidence="6">
    <location>
        <begin position="22"/>
        <end position="55"/>
    </location>
</feature>
<dbReference type="CDD" id="cd12148">
    <property type="entry name" value="fungal_TF_MHR"/>
    <property type="match status" value="1"/>
</dbReference>
<evidence type="ECO:0000256" key="3">
    <source>
        <dbReference type="ARBA" id="ARBA00023163"/>
    </source>
</evidence>
<dbReference type="PANTHER" id="PTHR47840:SF3">
    <property type="entry name" value="ZN(II)2CYS6 TRANSCRIPTION FACTOR (EUROFUNG)"/>
    <property type="match status" value="1"/>
</dbReference>
<dbReference type="PROSITE" id="PS00463">
    <property type="entry name" value="ZN2_CY6_FUNGAL_1"/>
    <property type="match status" value="1"/>
</dbReference>
<evidence type="ECO:0000313" key="8">
    <source>
        <dbReference type="Proteomes" id="UP000326799"/>
    </source>
</evidence>
<evidence type="ECO:0000313" key="7">
    <source>
        <dbReference type="EMBL" id="KAB8226713.1"/>
    </source>
</evidence>
<dbReference type="CDD" id="cd00067">
    <property type="entry name" value="GAL4"/>
    <property type="match status" value="1"/>
</dbReference>
<dbReference type="Proteomes" id="UP000326799">
    <property type="component" value="Unassembled WGS sequence"/>
</dbReference>
<dbReference type="PROSITE" id="PS50048">
    <property type="entry name" value="ZN2_CY6_FUNGAL_2"/>
    <property type="match status" value="1"/>
</dbReference>
<dbReference type="InterPro" id="IPR036864">
    <property type="entry name" value="Zn2-C6_fun-type_DNA-bd_sf"/>
</dbReference>
<keyword evidence="8" id="KW-1185">Reference proteome</keyword>
<dbReference type="GO" id="GO:0003677">
    <property type="term" value="F:DNA binding"/>
    <property type="evidence" value="ECO:0007669"/>
    <property type="project" value="UniProtKB-KW"/>
</dbReference>
<evidence type="ECO:0000256" key="5">
    <source>
        <dbReference type="SAM" id="MobiDB-lite"/>
    </source>
</evidence>
<dbReference type="EMBL" id="ML733391">
    <property type="protein sequence ID" value="KAB8226713.1"/>
    <property type="molecule type" value="Genomic_DNA"/>
</dbReference>
<accession>A0A5N6FCY0</accession>
<dbReference type="Gene3D" id="4.10.240.10">
    <property type="entry name" value="Zn(2)-C6 fungal-type DNA-binding domain"/>
    <property type="match status" value="1"/>
</dbReference>
<keyword evidence="3" id="KW-0804">Transcription</keyword>
<dbReference type="GO" id="GO:0000981">
    <property type="term" value="F:DNA-binding transcription factor activity, RNA polymerase II-specific"/>
    <property type="evidence" value="ECO:0007669"/>
    <property type="project" value="InterPro"/>
</dbReference>
<name>A0A5N6FCY0_9EURO</name>
<reference evidence="7 8" key="1">
    <citation type="submission" date="2019-04" db="EMBL/GenBank/DDBJ databases">
        <title>Fungal friends and foes A comparative genomics study of 23 Aspergillus species from section Flavi.</title>
        <authorList>
            <consortium name="DOE Joint Genome Institute"/>
            <person name="Kjaerbolling I."/>
            <person name="Vesth T.C."/>
            <person name="Frisvad J.C."/>
            <person name="Nybo J.L."/>
            <person name="Theobald S."/>
            <person name="Kildgaard S."/>
            <person name="Petersen T.I."/>
            <person name="Kuo A."/>
            <person name="Sato A."/>
            <person name="Lyhne E.K."/>
            <person name="Kogle M.E."/>
            <person name="Wiebenga A."/>
            <person name="Kun R.S."/>
            <person name="Lubbers R.J."/>
            <person name="Makela M.R."/>
            <person name="Barry K."/>
            <person name="Chovatia M."/>
            <person name="Clum A."/>
            <person name="Daum C."/>
            <person name="Haridas S."/>
            <person name="He G."/>
            <person name="LaButti K."/>
            <person name="Lipzen A."/>
            <person name="Mondo S."/>
            <person name="Pangilinan J."/>
            <person name="Riley R."/>
            <person name="Salamov A."/>
            <person name="Simmons B.A."/>
            <person name="Magnuson J.K."/>
            <person name="Henrissat B."/>
            <person name="Mortensen U.H."/>
            <person name="Larsen T.O."/>
            <person name="De vries R.P."/>
            <person name="Grigoriev I.V."/>
            <person name="Machida M."/>
            <person name="Baker S.E."/>
            <person name="Andersen M.R."/>
        </authorList>
    </citation>
    <scope>NUCLEOTIDE SEQUENCE [LARGE SCALE GENOMIC DNA]</scope>
    <source>
        <strain evidence="7 8">CBS 126849</strain>
    </source>
</reference>
<evidence type="ECO:0000259" key="6">
    <source>
        <dbReference type="PROSITE" id="PS50048"/>
    </source>
</evidence>
<feature type="region of interest" description="Disordered" evidence="5">
    <location>
        <begin position="101"/>
        <end position="131"/>
    </location>
</feature>
<dbReference type="PANTHER" id="PTHR47840">
    <property type="entry name" value="ZN(II)2CYS6 TRANSCRIPTION FACTOR (EUROFUNG)-RELATED"/>
    <property type="match status" value="1"/>
</dbReference>
<evidence type="ECO:0000256" key="2">
    <source>
        <dbReference type="ARBA" id="ARBA00023125"/>
    </source>
</evidence>
<sequence>MSAFKMSPSDIPRSGLRKGTKSCTECRRRKVRCIRIPREADTCQQCEDRGVVCTAQVSKRTRSSQPSRLPSRLRIAQLESQVAQLTGVVNNIELKLGYKPSQISSGKDDQFSGPDDSEGESSGSDIPMTEKPSHLQSLFQNDWLSADPCQHEHQAEQRMDKMFAQLSIDVRPKLQNMIPPKDEVADIAGSAYDWLTVLHALFPQPLMLNSPQELLKSFESMCSPNVDVIMLASWLLTLALTAQQIHPGRERSDVYMRKCQRRFEFCQSIIHLVDDTLLCHDRLVGTIQGLGMAIHFIRLQVGQGNFQKAWIKLRHIIAIAELMGLPKVFHAVCFNQPTCADDTSLHKVQLWQAICNIERLNGMILNLPAGTARYQLTTASPLNIDGSIHLTTYLTRLLGISIKVYDLDEFGATHESSMKRQMAALGMAQALGELADQAPNTWWAGDERDHITPDDIVQFLHCCVLMRVYLPFALKQNLRDELVYARLPCMNACEAVARRYLVLRRKLPAGLFMSRVLDLQALTAASVLLLLSHHVRSTDRHGLRVDISHLHGVVSDIITLIGERAKDPTNSDLAVEAYNTLRALEQLLCRDGHTGEVQRLTVTVPLLGKIHVRRNTRSDPQPRVNNQPSSQLESNMGIQTWISASHPLESQSSLDTNIPVNEADPSPDEWRLTDLSWSVEGSLDNLLEDAFLSENLGQYVNI</sequence>
<organism evidence="7 8">
    <name type="scientific">Aspergillus novoparasiticus</name>
    <dbReference type="NCBI Taxonomy" id="986946"/>
    <lineage>
        <taxon>Eukaryota</taxon>
        <taxon>Fungi</taxon>
        <taxon>Dikarya</taxon>
        <taxon>Ascomycota</taxon>
        <taxon>Pezizomycotina</taxon>
        <taxon>Eurotiomycetes</taxon>
        <taxon>Eurotiomycetidae</taxon>
        <taxon>Eurotiales</taxon>
        <taxon>Aspergillaceae</taxon>
        <taxon>Aspergillus</taxon>
        <taxon>Aspergillus subgen. Circumdati</taxon>
    </lineage>
</organism>
<dbReference type="GO" id="GO:0009893">
    <property type="term" value="P:positive regulation of metabolic process"/>
    <property type="evidence" value="ECO:0007669"/>
    <property type="project" value="UniProtKB-ARBA"/>
</dbReference>
<proteinExistence type="predicted"/>
<protein>
    <recommendedName>
        <fullName evidence="6">Zn(2)-C6 fungal-type domain-containing protein</fullName>
    </recommendedName>
</protein>
<evidence type="ECO:0000256" key="4">
    <source>
        <dbReference type="ARBA" id="ARBA00023242"/>
    </source>
</evidence>
<gene>
    <name evidence="7" type="ORF">BDV33DRAFT_162640</name>
</gene>
<keyword evidence="4" id="KW-0539">Nucleus</keyword>
<dbReference type="SMART" id="SM00066">
    <property type="entry name" value="GAL4"/>
    <property type="match status" value="1"/>
</dbReference>
<keyword evidence="2" id="KW-0238">DNA-binding</keyword>